<dbReference type="EMBL" id="JBHTIS010000040">
    <property type="protein sequence ID" value="MFD1044358.1"/>
    <property type="molecule type" value="Genomic_DNA"/>
</dbReference>
<keyword evidence="4" id="KW-1185">Reference proteome</keyword>
<dbReference type="Gene3D" id="3.30.70.1230">
    <property type="entry name" value="Nucleotide cyclase"/>
    <property type="match status" value="1"/>
</dbReference>
<protein>
    <recommendedName>
        <fullName evidence="5">Guanylate cyclase domain-containing protein</fullName>
    </recommendedName>
</protein>
<proteinExistence type="predicted"/>
<evidence type="ECO:0000313" key="4">
    <source>
        <dbReference type="Proteomes" id="UP001597045"/>
    </source>
</evidence>
<evidence type="ECO:0008006" key="5">
    <source>
        <dbReference type="Google" id="ProtNLM"/>
    </source>
</evidence>
<gene>
    <name evidence="3" type="ORF">ACFQ1S_01495</name>
</gene>
<name>A0ABW3M1E7_9PSEU</name>
<dbReference type="Proteomes" id="UP001597045">
    <property type="component" value="Unassembled WGS sequence"/>
</dbReference>
<evidence type="ECO:0000313" key="3">
    <source>
        <dbReference type="EMBL" id="MFD1044358.1"/>
    </source>
</evidence>
<evidence type="ECO:0000259" key="2">
    <source>
        <dbReference type="Pfam" id="PF20028"/>
    </source>
</evidence>
<dbReference type="SUPFAM" id="SSF55073">
    <property type="entry name" value="Nucleotide cyclase"/>
    <property type="match status" value="1"/>
</dbReference>
<dbReference type="InterPro" id="IPR029787">
    <property type="entry name" value="Nucleotide_cyclase"/>
</dbReference>
<accession>A0ABW3M1E7</accession>
<reference evidence="4" key="1">
    <citation type="journal article" date="2019" name="Int. J. Syst. Evol. Microbiol.">
        <title>The Global Catalogue of Microorganisms (GCM) 10K type strain sequencing project: providing services to taxonomists for standard genome sequencing and annotation.</title>
        <authorList>
            <consortium name="The Broad Institute Genomics Platform"/>
            <consortium name="The Broad Institute Genome Sequencing Center for Infectious Disease"/>
            <person name="Wu L."/>
            <person name="Ma J."/>
        </authorList>
    </citation>
    <scope>NUCLEOTIDE SEQUENCE [LARGE SCALE GENOMIC DNA]</scope>
    <source>
        <strain evidence="4">JCM 31486</strain>
    </source>
</reference>
<sequence>MQHSPAIHRTIVAVDMADFTNPVRTDQHQLAMRRGLNEALETAFGKIGVRWNSCHHEDRGDGAVVVLPPGFPRVKIFELLPNLLLVALIRHNALHVEAARIRLRMAVHSGEVATDANGLVGTAVNDTFRILDSSQAKTDLRESAGVLGIIVSETIFHDVIEGDPAVEPGTFKQVAVAVKHTRTTAWMRIYGTVADQSRVLPGFQEEAIGQLRELVGELIFPDLPTVLARAVGPGVPPLGRKANAWEMVKYVLDLNANPGGLPKLIAFVELLADHVGGALAAALRSWNNTQAGQLQLTAALDELRTKAQAAVPADNRLHLVIVVEHDLFDDDHCLVSHWRQDDPTEWRPARGESRPAELRDLERVVDDLVVNAEMAWSGLDGDAAVEFVLPRALLNLPVDQWCREVRSGDPSPLVLHYRIVVRSLERMLSRYWHRVWRAKWRVLSGPPPNGRVFVPTPVEADQPHRLAAMLQDREVVSMVLSKPPAANAGPYDELSAAMRAGLPAIVWSRRTGDQSAVVDLVDKLTYDHDLACLPDRVHGARLAALRSDDQQEHADVIQHLVILWDVPVRPVYLDQIPHAARLERDATDEPERAS</sequence>
<dbReference type="InterPro" id="IPR045555">
    <property type="entry name" value="VMAP-M0"/>
</dbReference>
<comment type="caution">
    <text evidence="3">The sequence shown here is derived from an EMBL/GenBank/DDBJ whole genome shotgun (WGS) entry which is preliminary data.</text>
</comment>
<dbReference type="Pfam" id="PF20028">
    <property type="entry name" value="VMAP-C"/>
    <property type="match status" value="1"/>
</dbReference>
<evidence type="ECO:0000259" key="1">
    <source>
        <dbReference type="Pfam" id="PF19916"/>
    </source>
</evidence>
<feature type="domain" description="vWA-MoxR associated protein C-terminal" evidence="2">
    <location>
        <begin position="331"/>
        <end position="567"/>
    </location>
</feature>
<dbReference type="InterPro" id="IPR045450">
    <property type="entry name" value="VMAP_C"/>
</dbReference>
<organism evidence="3 4">
    <name type="scientific">Kibdelosporangium lantanae</name>
    <dbReference type="NCBI Taxonomy" id="1497396"/>
    <lineage>
        <taxon>Bacteria</taxon>
        <taxon>Bacillati</taxon>
        <taxon>Actinomycetota</taxon>
        <taxon>Actinomycetes</taxon>
        <taxon>Pseudonocardiales</taxon>
        <taxon>Pseudonocardiaceae</taxon>
        <taxon>Kibdelosporangium</taxon>
    </lineage>
</organism>
<dbReference type="Pfam" id="PF19916">
    <property type="entry name" value="VMAP-M0"/>
    <property type="match status" value="1"/>
</dbReference>
<feature type="domain" description="vWA-MoxR associated protein middle region 0" evidence="1">
    <location>
        <begin position="203"/>
        <end position="304"/>
    </location>
</feature>